<dbReference type="RefSeq" id="WP_053605381.1">
    <property type="nucleotide sequence ID" value="NZ_CP012600.1"/>
</dbReference>
<dbReference type="PANTHER" id="PTHR35787:SF1">
    <property type="entry name" value="GLYCEROL UPTAKE OPERON ANTITERMINATOR REGULATORY PROTEIN"/>
    <property type="match status" value="1"/>
</dbReference>
<dbReference type="SUPFAM" id="SSF110391">
    <property type="entry name" value="GlpP-like"/>
    <property type="match status" value="1"/>
</dbReference>
<dbReference type="PATRIC" id="fig|1441095.3.peg.4387"/>
<dbReference type="InterPro" id="IPR006699">
    <property type="entry name" value="GlpP"/>
</dbReference>
<gene>
    <name evidence="2" type="ORF">AM592_19835</name>
</gene>
<proteinExistence type="predicted"/>
<dbReference type="AlphaFoldDB" id="A0A0M4FMG4"/>
<keyword evidence="1" id="KW-0694">RNA-binding</keyword>
<keyword evidence="3" id="KW-1185">Reference proteome</keyword>
<dbReference type="EMBL" id="CP012600">
    <property type="protein sequence ID" value="ALC83529.1"/>
    <property type="molecule type" value="Genomic_DNA"/>
</dbReference>
<evidence type="ECO:0000256" key="1">
    <source>
        <dbReference type="PIRNR" id="PIRNR016897"/>
    </source>
</evidence>
<evidence type="ECO:0000313" key="2">
    <source>
        <dbReference type="EMBL" id="ALC83529.1"/>
    </source>
</evidence>
<comment type="function">
    <text evidence="1">Regulates expression of the glpD operon. In the presence of glycerol 3-phosphate (G3P) causes antitermination of transcription of glpD at the inverted repeat of the leader region to enhance its transcription. Binds and stabilizes glpD leader mRNA.</text>
</comment>
<keyword evidence="1" id="KW-0805">Transcription regulation</keyword>
<dbReference type="GO" id="GO:0006355">
    <property type="term" value="P:regulation of DNA-templated transcription"/>
    <property type="evidence" value="ECO:0007669"/>
    <property type="project" value="InterPro"/>
</dbReference>
<evidence type="ECO:0000313" key="3">
    <source>
        <dbReference type="Proteomes" id="UP000067625"/>
    </source>
</evidence>
<dbReference type="GO" id="GO:0003723">
    <property type="term" value="F:RNA binding"/>
    <property type="evidence" value="ECO:0007669"/>
    <property type="project" value="UniProtKB-KW"/>
</dbReference>
<name>A0A0M4FMG4_9BACI</name>
<dbReference type="Gene3D" id="3.20.20.70">
    <property type="entry name" value="Aldolase class I"/>
    <property type="match status" value="1"/>
</dbReference>
<dbReference type="STRING" id="1441095.AM592_19835"/>
<dbReference type="Pfam" id="PF04309">
    <property type="entry name" value="G3P_antiterm"/>
    <property type="match status" value="1"/>
</dbReference>
<reference evidence="2 3" key="2">
    <citation type="journal article" date="2016" name="Int. J. Syst. Evol. Microbiol.">
        <title>Bacillus gobiensis sp. nov., isolated from a soil sample.</title>
        <authorList>
            <person name="Liu B."/>
            <person name="Liu G.H."/>
            <person name="Cetin S."/>
            <person name="Schumann P."/>
            <person name="Pan Z.Z."/>
            <person name="Chen Q.Q."/>
        </authorList>
    </citation>
    <scope>NUCLEOTIDE SEQUENCE [LARGE SCALE GENOMIC DNA]</scope>
    <source>
        <strain evidence="2 3">FJAT-4402</strain>
    </source>
</reference>
<reference evidence="3" key="1">
    <citation type="submission" date="2015-08" db="EMBL/GenBank/DDBJ databases">
        <title>Genome sequencing project for genomic taxonomy and phylogenomics of Bacillus-like bacteria.</title>
        <authorList>
            <person name="Liu B."/>
            <person name="Wang J."/>
            <person name="Zhu Y."/>
            <person name="Liu G."/>
            <person name="Chen Q."/>
            <person name="Chen Z."/>
            <person name="Lan J."/>
            <person name="Che J."/>
            <person name="Ge C."/>
            <person name="Shi H."/>
            <person name="Pan Z."/>
            <person name="Liu X."/>
        </authorList>
    </citation>
    <scope>NUCLEOTIDE SEQUENCE [LARGE SCALE GENOMIC DNA]</scope>
    <source>
        <strain evidence="3">FJAT-4402</strain>
    </source>
</reference>
<organism evidence="2 3">
    <name type="scientific">Bacillus gobiensis</name>
    <dbReference type="NCBI Taxonomy" id="1441095"/>
    <lineage>
        <taxon>Bacteria</taxon>
        <taxon>Bacillati</taxon>
        <taxon>Bacillota</taxon>
        <taxon>Bacilli</taxon>
        <taxon>Bacillales</taxon>
        <taxon>Bacillaceae</taxon>
        <taxon>Bacillus</taxon>
    </lineage>
</organism>
<protein>
    <recommendedName>
        <fullName evidence="1">Glycerol uptake operon antiterminator regulatory protein</fullName>
    </recommendedName>
</protein>
<accession>A0A0M4FMG4</accession>
<dbReference type="PANTHER" id="PTHR35787">
    <property type="entry name" value="GLYCEROL UPTAKE OPERON ANTITERMINATOR REGULATORY PROTEIN"/>
    <property type="match status" value="1"/>
</dbReference>
<keyword evidence="1" id="KW-0804">Transcription</keyword>
<keyword evidence="1" id="KW-0319">Glycerol metabolism</keyword>
<dbReference type="Proteomes" id="UP000067625">
    <property type="component" value="Chromosome"/>
</dbReference>
<dbReference type="GO" id="GO:0006071">
    <property type="term" value="P:glycerol metabolic process"/>
    <property type="evidence" value="ECO:0007669"/>
    <property type="project" value="UniProtKB-UniRule"/>
</dbReference>
<sequence length="208" mass="23459">MLRCKEENVFFERLFQHKKIAAVKHPKSIEKAVMLKDQISAVFLLTGNIMSVKKYVDLLKNEGIPVFVHIEKIGGISMDNEGLDFVANYVRPLGIVSTKPNLIAKARKRKLMTIQRIFMIDTEVYDHVLHIVEQHQPDLIEIMPSRLPQVIRELSQKVHVPLITGGLLSEKAHAVEALENGAVGVSTSNIDVWKADLSMKEDVQKVTS</sequence>
<dbReference type="PIRSF" id="PIRSF016897">
    <property type="entry name" value="GlpP"/>
    <property type="match status" value="1"/>
</dbReference>
<dbReference type="InterPro" id="IPR013785">
    <property type="entry name" value="Aldolase_TIM"/>
</dbReference>